<dbReference type="EMBL" id="KN611765">
    <property type="protein sequence ID" value="KHJ76427.1"/>
    <property type="molecule type" value="Genomic_DNA"/>
</dbReference>
<dbReference type="OrthoDB" id="10267235at2759"/>
<organism evidence="1 2">
    <name type="scientific">Oesophagostomum dentatum</name>
    <name type="common">Nodular worm</name>
    <dbReference type="NCBI Taxonomy" id="61180"/>
    <lineage>
        <taxon>Eukaryota</taxon>
        <taxon>Metazoa</taxon>
        <taxon>Ecdysozoa</taxon>
        <taxon>Nematoda</taxon>
        <taxon>Chromadorea</taxon>
        <taxon>Rhabditida</taxon>
        <taxon>Rhabditina</taxon>
        <taxon>Rhabditomorpha</taxon>
        <taxon>Strongyloidea</taxon>
        <taxon>Strongylidae</taxon>
        <taxon>Oesophagostomum</taxon>
    </lineage>
</organism>
<reference evidence="1 2" key="1">
    <citation type="submission" date="2014-03" db="EMBL/GenBank/DDBJ databases">
        <title>Draft genome of the hookworm Oesophagostomum dentatum.</title>
        <authorList>
            <person name="Mitreva M."/>
        </authorList>
    </citation>
    <scope>NUCLEOTIDE SEQUENCE [LARGE SCALE GENOMIC DNA]</scope>
    <source>
        <strain evidence="1 2">OD-Hann</strain>
    </source>
</reference>
<sequence>MQNRSVKLEFCKEYVKEARKLNIHIKSEYSLLREINQFAPIVHLFWAIFNLYCEKETLAIMDCGAYARDRLALYYQSRSIILER</sequence>
<proteinExistence type="predicted"/>
<keyword evidence="2" id="KW-1185">Reference proteome</keyword>
<name>A0A0B1RYY0_OESDE</name>
<evidence type="ECO:0000313" key="2">
    <source>
        <dbReference type="Proteomes" id="UP000053660"/>
    </source>
</evidence>
<dbReference type="Gene3D" id="3.90.1200.10">
    <property type="match status" value="1"/>
</dbReference>
<dbReference type="Proteomes" id="UP000053660">
    <property type="component" value="Unassembled WGS sequence"/>
</dbReference>
<accession>A0A0B1RYY0</accession>
<dbReference type="SUPFAM" id="SSF56112">
    <property type="entry name" value="Protein kinase-like (PK-like)"/>
    <property type="match status" value="1"/>
</dbReference>
<protein>
    <submittedName>
        <fullName evidence="1">Uncharacterized protein</fullName>
    </submittedName>
</protein>
<dbReference type="Pfam" id="PF01633">
    <property type="entry name" value="Choline_kinase"/>
    <property type="match status" value="1"/>
</dbReference>
<dbReference type="InterPro" id="IPR011009">
    <property type="entry name" value="Kinase-like_dom_sf"/>
</dbReference>
<evidence type="ECO:0000313" key="1">
    <source>
        <dbReference type="EMBL" id="KHJ76427.1"/>
    </source>
</evidence>
<gene>
    <name evidence="1" type="ORF">OESDEN_23953</name>
</gene>
<dbReference type="AlphaFoldDB" id="A0A0B1RYY0"/>